<dbReference type="InterPro" id="IPR010471">
    <property type="entry name" value="DUF1068"/>
</dbReference>
<evidence type="ECO:0000256" key="1">
    <source>
        <dbReference type="SAM" id="Coils"/>
    </source>
</evidence>
<name>A0AAF1AI73_DAUCS</name>
<proteinExistence type="predicted"/>
<evidence type="ECO:0000313" key="2">
    <source>
        <dbReference type="EMBL" id="WOG84329.1"/>
    </source>
</evidence>
<dbReference type="PANTHER" id="PTHR32254">
    <property type="entry name" value="EXPRESSED PROTEIN"/>
    <property type="match status" value="1"/>
</dbReference>
<feature type="coiled-coil region" evidence="1">
    <location>
        <begin position="124"/>
        <end position="151"/>
    </location>
</feature>
<keyword evidence="1" id="KW-0175">Coiled coil</keyword>
<dbReference type="PANTHER" id="PTHR32254:SF6">
    <property type="entry name" value="DUF1068 DOMAIN-CONTAINING PROTEIN"/>
    <property type="match status" value="1"/>
</dbReference>
<dbReference type="Pfam" id="PF06364">
    <property type="entry name" value="DUF1068"/>
    <property type="match status" value="1"/>
</dbReference>
<protein>
    <recommendedName>
        <fullName evidence="4">DUF1068 domain-containing protein</fullName>
    </recommendedName>
</protein>
<dbReference type="AlphaFoldDB" id="A0AAF1AI73"/>
<reference evidence="2" key="2">
    <citation type="submission" date="2022-03" db="EMBL/GenBank/DDBJ databases">
        <title>Draft title - Genomic analysis of global carrot germplasm unveils the trajectory of domestication and the origin of high carotenoid orange carrot.</title>
        <authorList>
            <person name="Iorizzo M."/>
            <person name="Ellison S."/>
            <person name="Senalik D."/>
            <person name="Macko-Podgorni A."/>
            <person name="Grzebelus D."/>
            <person name="Bostan H."/>
            <person name="Rolling W."/>
            <person name="Curaba J."/>
            <person name="Simon P."/>
        </authorList>
    </citation>
    <scope>NUCLEOTIDE SEQUENCE</scope>
    <source>
        <tissue evidence="2">Leaf</tissue>
    </source>
</reference>
<keyword evidence="3" id="KW-1185">Reference proteome</keyword>
<accession>A0AAF1AI73</accession>
<organism evidence="2 3">
    <name type="scientific">Daucus carota subsp. sativus</name>
    <name type="common">Carrot</name>
    <dbReference type="NCBI Taxonomy" id="79200"/>
    <lineage>
        <taxon>Eukaryota</taxon>
        <taxon>Viridiplantae</taxon>
        <taxon>Streptophyta</taxon>
        <taxon>Embryophyta</taxon>
        <taxon>Tracheophyta</taxon>
        <taxon>Spermatophyta</taxon>
        <taxon>Magnoliopsida</taxon>
        <taxon>eudicotyledons</taxon>
        <taxon>Gunneridae</taxon>
        <taxon>Pentapetalae</taxon>
        <taxon>asterids</taxon>
        <taxon>campanulids</taxon>
        <taxon>Apiales</taxon>
        <taxon>Apiaceae</taxon>
        <taxon>Apioideae</taxon>
        <taxon>Scandiceae</taxon>
        <taxon>Daucinae</taxon>
        <taxon>Daucus</taxon>
        <taxon>Daucus sect. Daucus</taxon>
    </lineage>
</organism>
<gene>
    <name evidence="2" type="ORF">DCAR_0103512</name>
</gene>
<evidence type="ECO:0008006" key="4">
    <source>
        <dbReference type="Google" id="ProtNLM"/>
    </source>
</evidence>
<reference evidence="2" key="1">
    <citation type="journal article" date="2016" name="Nat. Genet.">
        <title>A high-quality carrot genome assembly provides new insights into carotenoid accumulation and asterid genome evolution.</title>
        <authorList>
            <person name="Iorizzo M."/>
            <person name="Ellison S."/>
            <person name="Senalik D."/>
            <person name="Zeng P."/>
            <person name="Satapoomin P."/>
            <person name="Huang J."/>
            <person name="Bowman M."/>
            <person name="Iovene M."/>
            <person name="Sanseverino W."/>
            <person name="Cavagnaro P."/>
            <person name="Yildiz M."/>
            <person name="Macko-Podgorni A."/>
            <person name="Moranska E."/>
            <person name="Grzebelus E."/>
            <person name="Grzebelus D."/>
            <person name="Ashrafi H."/>
            <person name="Zheng Z."/>
            <person name="Cheng S."/>
            <person name="Spooner D."/>
            <person name="Van Deynze A."/>
            <person name="Simon P."/>
        </authorList>
    </citation>
    <scope>NUCLEOTIDE SEQUENCE</scope>
    <source>
        <tissue evidence="2">Leaf</tissue>
    </source>
</reference>
<dbReference type="Proteomes" id="UP000077755">
    <property type="component" value="Chromosome 1"/>
</dbReference>
<evidence type="ECO:0000313" key="3">
    <source>
        <dbReference type="Proteomes" id="UP000077755"/>
    </source>
</evidence>
<dbReference type="EMBL" id="CP093343">
    <property type="protein sequence ID" value="WOG84329.1"/>
    <property type="molecule type" value="Genomic_DNA"/>
</dbReference>
<sequence length="167" mass="18857">MAHPSANKMFCSPGIFRLILFLVGLCFVGYTMRQQLFRHNSGDASVGSSCPVCHCDCSAETTLPLPLDCGKDNPETNEEMKKDVITLLTEEISLQKTVIDDNLAHTKALIMDARKSSSHYQKEAEKCNTGMETCEEAREKAEAELTEERKLSLLWENRARENGWRDR</sequence>